<dbReference type="Pfam" id="PF02891">
    <property type="entry name" value="zf-MIZ"/>
    <property type="match status" value="1"/>
</dbReference>
<dbReference type="InParanoid" id="A0A6P6XLV7"/>
<feature type="compositionally biased region" description="Polar residues" evidence="5">
    <location>
        <begin position="565"/>
        <end position="589"/>
    </location>
</feature>
<dbReference type="GO" id="GO:0006357">
    <property type="term" value="P:regulation of transcription by RNA polymerase II"/>
    <property type="evidence" value="ECO:0007669"/>
    <property type="project" value="TreeGrafter"/>
</dbReference>
<keyword evidence="3" id="KW-0862">Zinc</keyword>
<dbReference type="GO" id="GO:0016925">
    <property type="term" value="P:protein sumoylation"/>
    <property type="evidence" value="ECO:0007669"/>
    <property type="project" value="TreeGrafter"/>
</dbReference>
<feature type="region of interest" description="Disordered" evidence="5">
    <location>
        <begin position="44"/>
        <end position="71"/>
    </location>
</feature>
<dbReference type="RefSeq" id="XP_027194470.1">
    <property type="nucleotide sequence ID" value="XM_027338669.1"/>
</dbReference>
<feature type="region of interest" description="Disordered" evidence="5">
    <location>
        <begin position="88"/>
        <end position="165"/>
    </location>
</feature>
<dbReference type="InterPro" id="IPR013083">
    <property type="entry name" value="Znf_RING/FYVE/PHD"/>
</dbReference>
<keyword evidence="1" id="KW-0479">Metal-binding</keyword>
<evidence type="ECO:0000256" key="4">
    <source>
        <dbReference type="PROSITE-ProRule" id="PRU00452"/>
    </source>
</evidence>
<dbReference type="OrthoDB" id="6516358at2759"/>
<feature type="region of interest" description="Disordered" evidence="5">
    <location>
        <begin position="1"/>
        <end position="31"/>
    </location>
</feature>
<evidence type="ECO:0000256" key="5">
    <source>
        <dbReference type="SAM" id="MobiDB-lite"/>
    </source>
</evidence>
<dbReference type="PANTHER" id="PTHR10782">
    <property type="entry name" value="ZINC FINGER MIZ DOMAIN-CONTAINING PROTEIN"/>
    <property type="match status" value="1"/>
</dbReference>
<dbReference type="GO" id="GO:0061665">
    <property type="term" value="F:SUMO ligase activity"/>
    <property type="evidence" value="ECO:0007669"/>
    <property type="project" value="TreeGrafter"/>
</dbReference>
<accession>A0A6P6XLV7</accession>
<dbReference type="GO" id="GO:0000785">
    <property type="term" value="C:chromatin"/>
    <property type="evidence" value="ECO:0007669"/>
    <property type="project" value="TreeGrafter"/>
</dbReference>
<keyword evidence="7" id="KW-1185">Reference proteome</keyword>
<dbReference type="CTD" id="35927"/>
<dbReference type="Proteomes" id="UP000515146">
    <property type="component" value="Unplaced"/>
</dbReference>
<dbReference type="AlphaFoldDB" id="A0A6P6XLV7"/>
<evidence type="ECO:0000256" key="2">
    <source>
        <dbReference type="ARBA" id="ARBA00022771"/>
    </source>
</evidence>
<feature type="region of interest" description="Disordered" evidence="5">
    <location>
        <begin position="480"/>
        <end position="499"/>
    </location>
</feature>
<feature type="compositionally biased region" description="Basic residues" evidence="5">
    <location>
        <begin position="44"/>
        <end position="54"/>
    </location>
</feature>
<evidence type="ECO:0000256" key="1">
    <source>
        <dbReference type="ARBA" id="ARBA00022723"/>
    </source>
</evidence>
<sequence>MPRNSRSTAVSSTNSTSTSASNSSSSSMANISTRQTRNLLQYNHHHSHHSHHNHQIPSYIPMPNTRSSRSITNTNQLNRTCKITLGTTNSNQLRNGLSSASCNSTASSSSSTSTNYQPQPPSASTLTVSGQYQNRDQYGGLSRNSNSVHFDNNTSSSSTNFHQQQQMNCSTIYSMPRLEDMTNNTGTNNNNNNNTLSTTTTLSIEKYLQSMNVRFIKHNSYEEIRSLIKPQRINSLGESTRQSFRSTMVTTLTMSDQYKVFLRFCKYSTQLNEQMDCLPKSFNLSINECTFTIKNKYTFAPYDITQRIVGEKNNEIYIRATIPEHNDFSNTDYYYGVFLMKKIDHKNLLKLLKDKGPHDTKLSIDLVKKKLFTDDDDVICDNVMKVSLLCPLTSLRLKIPSRSKHCDHVHCFDGEAFISINDITPRWKCPICKIYIKFDDLIIDGLVSRILKNAPTESNEAQIFPDGTFEYLQNGVKINNPNISEGRPTTNLKRNSSSSLCLKNEDKKPRLDSTLKAPKKPTIEWITIDSSDDDDNNKDDDDDDDDDDSDKNSSSDNSDASSSATIISQTDYSNYPRINSSNSSNDCKI</sequence>
<evidence type="ECO:0000313" key="7">
    <source>
        <dbReference type="Proteomes" id="UP000515146"/>
    </source>
</evidence>
<feature type="compositionally biased region" description="Low complexity" evidence="5">
    <location>
        <begin position="552"/>
        <end position="564"/>
    </location>
</feature>
<reference evidence="8" key="1">
    <citation type="submission" date="2025-08" db="UniProtKB">
        <authorList>
            <consortium name="RefSeq"/>
        </authorList>
    </citation>
    <scope>IDENTIFICATION</scope>
    <source>
        <strain evidence="8">Airmid</strain>
    </source>
</reference>
<organism evidence="7 8">
    <name type="scientific">Dermatophagoides pteronyssinus</name>
    <name type="common">European house dust mite</name>
    <dbReference type="NCBI Taxonomy" id="6956"/>
    <lineage>
        <taxon>Eukaryota</taxon>
        <taxon>Metazoa</taxon>
        <taxon>Ecdysozoa</taxon>
        <taxon>Arthropoda</taxon>
        <taxon>Chelicerata</taxon>
        <taxon>Arachnida</taxon>
        <taxon>Acari</taxon>
        <taxon>Acariformes</taxon>
        <taxon>Sarcoptiformes</taxon>
        <taxon>Astigmata</taxon>
        <taxon>Psoroptidia</taxon>
        <taxon>Analgoidea</taxon>
        <taxon>Pyroglyphidae</taxon>
        <taxon>Dermatophagoidinae</taxon>
        <taxon>Dermatophagoides</taxon>
    </lineage>
</organism>
<protein>
    <submittedName>
        <fullName evidence="8">E3 SUMO-protein ligase PIAS1-like</fullName>
    </submittedName>
</protein>
<evidence type="ECO:0000313" key="8">
    <source>
        <dbReference type="RefSeq" id="XP_027194470.1"/>
    </source>
</evidence>
<feature type="compositionally biased region" description="Polar residues" evidence="5">
    <location>
        <begin position="88"/>
        <end position="97"/>
    </location>
</feature>
<dbReference type="InterPro" id="IPR004181">
    <property type="entry name" value="Znf_MIZ"/>
</dbReference>
<dbReference type="GO" id="GO:0003712">
    <property type="term" value="F:transcription coregulator activity"/>
    <property type="evidence" value="ECO:0007669"/>
    <property type="project" value="TreeGrafter"/>
</dbReference>
<evidence type="ECO:0000259" key="6">
    <source>
        <dbReference type="PROSITE" id="PS51044"/>
    </source>
</evidence>
<keyword evidence="2 4" id="KW-0863">Zinc-finger</keyword>
<dbReference type="GO" id="GO:0008270">
    <property type="term" value="F:zinc ion binding"/>
    <property type="evidence" value="ECO:0007669"/>
    <property type="project" value="UniProtKB-KW"/>
</dbReference>
<feature type="domain" description="SP-RING-type" evidence="6">
    <location>
        <begin position="374"/>
        <end position="456"/>
    </location>
</feature>
<dbReference type="OMA" id="TIEWITI"/>
<name>A0A6P6XLV7_DERPT</name>
<evidence type="ECO:0000256" key="3">
    <source>
        <dbReference type="ARBA" id="ARBA00022833"/>
    </source>
</evidence>
<feature type="compositionally biased region" description="Polar residues" evidence="5">
    <location>
        <begin position="122"/>
        <end position="151"/>
    </location>
</feature>
<gene>
    <name evidence="8" type="primary">LOC113789172</name>
</gene>
<dbReference type="PANTHER" id="PTHR10782:SF94">
    <property type="entry name" value="SUPPRESSOR OF VARIEGATION 2-10, ISOFORM I"/>
    <property type="match status" value="1"/>
</dbReference>
<dbReference type="PROSITE" id="PS51044">
    <property type="entry name" value="ZF_SP_RING"/>
    <property type="match status" value="1"/>
</dbReference>
<dbReference type="Gene3D" id="3.30.40.10">
    <property type="entry name" value="Zinc/RING finger domain, C3HC4 (zinc finger)"/>
    <property type="match status" value="1"/>
</dbReference>
<feature type="compositionally biased region" description="Acidic residues" evidence="5">
    <location>
        <begin position="530"/>
        <end position="549"/>
    </location>
</feature>
<dbReference type="KEGG" id="dpte:113789172"/>
<proteinExistence type="predicted"/>
<feature type="region of interest" description="Disordered" evidence="5">
    <location>
        <begin position="522"/>
        <end position="589"/>
    </location>
</feature>
<feature type="compositionally biased region" description="Low complexity" evidence="5">
    <location>
        <begin position="98"/>
        <end position="115"/>
    </location>
</feature>